<evidence type="ECO:0000313" key="2">
    <source>
        <dbReference type="EMBL" id="TWU24330.1"/>
    </source>
</evidence>
<dbReference type="AlphaFoldDB" id="A0A5C6CI97"/>
<dbReference type="EMBL" id="SJPT01000003">
    <property type="protein sequence ID" value="TWU24330.1"/>
    <property type="molecule type" value="Genomic_DNA"/>
</dbReference>
<feature type="transmembrane region" description="Helical" evidence="1">
    <location>
        <begin position="166"/>
        <end position="185"/>
    </location>
</feature>
<feature type="transmembrane region" description="Helical" evidence="1">
    <location>
        <begin position="579"/>
        <end position="604"/>
    </location>
</feature>
<keyword evidence="1" id="KW-1133">Transmembrane helix</keyword>
<feature type="transmembrane region" description="Helical" evidence="1">
    <location>
        <begin position="124"/>
        <end position="145"/>
    </location>
</feature>
<feature type="transmembrane region" description="Helical" evidence="1">
    <location>
        <begin position="547"/>
        <end position="567"/>
    </location>
</feature>
<keyword evidence="1" id="KW-0812">Transmembrane</keyword>
<accession>A0A5C6CI97</accession>
<comment type="caution">
    <text evidence="2">The sequence shown here is derived from an EMBL/GenBank/DDBJ whole genome shotgun (WGS) entry which is preliminary data.</text>
</comment>
<feature type="transmembrane region" description="Helical" evidence="1">
    <location>
        <begin position="359"/>
        <end position="380"/>
    </location>
</feature>
<sequence>MISCPDFAVSEFALPGITSASSFSSLNGMVSLDVHSMLTHPALVVGLAKWVPAWITPLWVLSIGLLIGVIAAVALYGVLSLLSLVTPLGHLADKPSRGITASLIVGGLIGAGLCATYVPTAGEYANTLFLPLICIGLVLGFGVIYGMWHRTRSEWGSMINEGVIPYLLCTLGLFALVGLAGTPFVEDPRSILNSIAAVNLVGDGTEQITVVVKASPELPAGEAPFLPANIDYQLRNVTGLTIESDRTVLLGDSADSASFGRPPQRVNEGEKLVYNYENRDLPPIPSDPTRLHIQNREIDDAKVVFTFKNQPLVPQASSILVIAFTLFLTLTGLVAFRQAAPRVWALALSTAKNEMAQPLYLLLLAIGLFGVLLFGIYPFNTLGDDIRLLKDSGVTLIMVLGMVQAVWSAGTSVSEEIEGRTALTVLSKPVSRRSFILGKYAGIMLSVLVLFVILSAVLTVVISYKPIYDARETASGDPIWQTGHDEIMTTLPVLGLYLMETMAIGAIAVALATRLPLLANFISCFMIYVIGNLTSPLVASARDNNELVGFVGKLIAVVIPNLNIFNVQAAVDTGNQIPLIYLAGAFNYLVCFSIAIWMLAMLLFEDRDLA</sequence>
<protein>
    <submittedName>
        <fullName evidence="2">ABC-2 family transporter protein</fullName>
    </submittedName>
</protein>
<evidence type="ECO:0000256" key="1">
    <source>
        <dbReference type="SAM" id="Phobius"/>
    </source>
</evidence>
<feature type="transmembrane region" description="Helical" evidence="1">
    <location>
        <begin position="316"/>
        <end position="336"/>
    </location>
</feature>
<name>A0A5C6CI97_9BACT</name>
<dbReference type="PANTHER" id="PTHR43471">
    <property type="entry name" value="ABC TRANSPORTER PERMEASE"/>
    <property type="match status" value="1"/>
</dbReference>
<feature type="transmembrane region" description="Helical" evidence="1">
    <location>
        <begin position="440"/>
        <end position="467"/>
    </location>
</feature>
<dbReference type="Proteomes" id="UP000316304">
    <property type="component" value="Unassembled WGS sequence"/>
</dbReference>
<feature type="transmembrane region" description="Helical" evidence="1">
    <location>
        <begin position="98"/>
        <end position="118"/>
    </location>
</feature>
<dbReference type="Pfam" id="PF12679">
    <property type="entry name" value="ABC2_membrane_2"/>
    <property type="match status" value="1"/>
</dbReference>
<gene>
    <name evidence="2" type="ORF">Pla52o_22570</name>
</gene>
<dbReference type="GO" id="GO:0140359">
    <property type="term" value="F:ABC-type transporter activity"/>
    <property type="evidence" value="ECO:0007669"/>
    <property type="project" value="InterPro"/>
</dbReference>
<feature type="transmembrane region" description="Helical" evidence="1">
    <location>
        <begin position="58"/>
        <end position="86"/>
    </location>
</feature>
<keyword evidence="3" id="KW-1185">Reference proteome</keyword>
<feature type="transmembrane region" description="Helical" evidence="1">
    <location>
        <begin position="487"/>
        <end position="511"/>
    </location>
</feature>
<evidence type="ECO:0000313" key="3">
    <source>
        <dbReference type="Proteomes" id="UP000316304"/>
    </source>
</evidence>
<feature type="transmembrane region" description="Helical" evidence="1">
    <location>
        <begin position="518"/>
        <end position="541"/>
    </location>
</feature>
<organism evidence="2 3">
    <name type="scientific">Novipirellula galeiformis</name>
    <dbReference type="NCBI Taxonomy" id="2528004"/>
    <lineage>
        <taxon>Bacteria</taxon>
        <taxon>Pseudomonadati</taxon>
        <taxon>Planctomycetota</taxon>
        <taxon>Planctomycetia</taxon>
        <taxon>Pirellulales</taxon>
        <taxon>Pirellulaceae</taxon>
        <taxon>Novipirellula</taxon>
    </lineage>
</organism>
<dbReference type="PANTHER" id="PTHR43471:SF10">
    <property type="entry name" value="SLL1107 PROTEIN"/>
    <property type="match status" value="1"/>
</dbReference>
<keyword evidence="1" id="KW-0472">Membrane</keyword>
<reference evidence="2 3" key="1">
    <citation type="submission" date="2019-02" db="EMBL/GenBank/DDBJ databases">
        <title>Deep-cultivation of Planctomycetes and their phenomic and genomic characterization uncovers novel biology.</title>
        <authorList>
            <person name="Wiegand S."/>
            <person name="Jogler M."/>
            <person name="Boedeker C."/>
            <person name="Pinto D."/>
            <person name="Vollmers J."/>
            <person name="Rivas-Marin E."/>
            <person name="Kohn T."/>
            <person name="Peeters S.H."/>
            <person name="Heuer A."/>
            <person name="Rast P."/>
            <person name="Oberbeckmann S."/>
            <person name="Bunk B."/>
            <person name="Jeske O."/>
            <person name="Meyerdierks A."/>
            <person name="Storesund J.E."/>
            <person name="Kallscheuer N."/>
            <person name="Luecker S."/>
            <person name="Lage O.M."/>
            <person name="Pohl T."/>
            <person name="Merkel B.J."/>
            <person name="Hornburger P."/>
            <person name="Mueller R.-W."/>
            <person name="Bruemmer F."/>
            <person name="Labrenz M."/>
            <person name="Spormann A.M."/>
            <person name="Op Den Camp H."/>
            <person name="Overmann J."/>
            <person name="Amann R."/>
            <person name="Jetten M.S.M."/>
            <person name="Mascher T."/>
            <person name="Medema M.H."/>
            <person name="Devos D.P."/>
            <person name="Kaster A.-K."/>
            <person name="Ovreas L."/>
            <person name="Rohde M."/>
            <person name="Galperin M.Y."/>
            <person name="Jogler C."/>
        </authorList>
    </citation>
    <scope>NUCLEOTIDE SEQUENCE [LARGE SCALE GENOMIC DNA]</scope>
    <source>
        <strain evidence="2 3">Pla52o</strain>
    </source>
</reference>
<dbReference type="GO" id="GO:0005886">
    <property type="term" value="C:plasma membrane"/>
    <property type="evidence" value="ECO:0007669"/>
    <property type="project" value="UniProtKB-SubCell"/>
</dbReference>
<proteinExistence type="predicted"/>